<dbReference type="PANTHER" id="PTHR12211:SF0">
    <property type="entry name" value="ENDOPLASMIC RETICULUM RESIDENT PROTEIN 29"/>
    <property type="match status" value="1"/>
</dbReference>
<dbReference type="Pfam" id="PF07749">
    <property type="entry name" value="ERp29"/>
    <property type="match status" value="1"/>
</dbReference>
<evidence type="ECO:0000256" key="2">
    <source>
        <dbReference type="ARBA" id="ARBA00022824"/>
    </source>
</evidence>
<organism evidence="6">
    <name type="scientific">Panstrongylus lignarius</name>
    <dbReference type="NCBI Taxonomy" id="156445"/>
    <lineage>
        <taxon>Eukaryota</taxon>
        <taxon>Metazoa</taxon>
        <taxon>Ecdysozoa</taxon>
        <taxon>Arthropoda</taxon>
        <taxon>Hexapoda</taxon>
        <taxon>Insecta</taxon>
        <taxon>Pterygota</taxon>
        <taxon>Neoptera</taxon>
        <taxon>Paraneoptera</taxon>
        <taxon>Hemiptera</taxon>
        <taxon>Heteroptera</taxon>
        <taxon>Panheteroptera</taxon>
        <taxon>Cimicomorpha</taxon>
        <taxon>Reduviidae</taxon>
        <taxon>Triatominae</taxon>
        <taxon>Panstrongylus</taxon>
    </lineage>
</organism>
<dbReference type="GO" id="GO:0009306">
    <property type="term" value="P:protein secretion"/>
    <property type="evidence" value="ECO:0007669"/>
    <property type="project" value="InterPro"/>
</dbReference>
<dbReference type="Gene3D" id="1.20.1150.12">
    <property type="entry name" value="Endoplasmic reticulum resident protein 29, C-terminal domain"/>
    <property type="match status" value="1"/>
</dbReference>
<evidence type="ECO:0000256" key="1">
    <source>
        <dbReference type="ARBA" id="ARBA00014173"/>
    </source>
</evidence>
<dbReference type="InterPro" id="IPR036249">
    <property type="entry name" value="Thioredoxin-like_sf"/>
</dbReference>
<dbReference type="Pfam" id="PF07912">
    <property type="entry name" value="ERp29_N"/>
    <property type="match status" value="1"/>
</dbReference>
<dbReference type="FunFam" id="3.40.30.10:FF:000133">
    <property type="entry name" value="Endoplasmic reticulum resident protein 29"/>
    <property type="match status" value="1"/>
</dbReference>
<dbReference type="InterPro" id="IPR012883">
    <property type="entry name" value="ERp29_N"/>
</dbReference>
<protein>
    <recommendedName>
        <fullName evidence="1">Endoplasmic reticulum resident protein 29</fullName>
    </recommendedName>
</protein>
<keyword evidence="2" id="KW-0256">Endoplasmic reticulum</keyword>
<dbReference type="FunFam" id="1.20.1150.12:FF:000001">
    <property type="entry name" value="Endoplasmic reticulum resident protein 29"/>
    <property type="match status" value="1"/>
</dbReference>
<feature type="signal peptide" evidence="3">
    <location>
        <begin position="1"/>
        <end position="21"/>
    </location>
</feature>
<feature type="chain" id="PRO_5013075879" description="Endoplasmic reticulum resident protein 29" evidence="3">
    <location>
        <begin position="22"/>
        <end position="246"/>
    </location>
</feature>
<dbReference type="SUPFAM" id="SSF52833">
    <property type="entry name" value="Thioredoxin-like"/>
    <property type="match status" value="1"/>
</dbReference>
<proteinExistence type="predicted"/>
<dbReference type="AlphaFoldDB" id="A0A224XMQ3"/>
<evidence type="ECO:0000259" key="4">
    <source>
        <dbReference type="Pfam" id="PF07749"/>
    </source>
</evidence>
<sequence length="246" mass="28382">MMIHIKKSLIFIALLINGIFSKGCVQLDSYSFDKITSKFQASLIKFDTAYPYGPKHDAFEEVCESAYSSPDLLTGEVQVKDYGDKDNEDLAKRYSVIKDDFPVVKLFLKDKDPVTFTVKDEKDFNADNLKRFIRSKSNVYIGLPGCLETFDKLAAKFIKSNNVEERKQLLVEAEQFWDKAKGNRENKSAETYVKIMRKMLDKGDEFIKNESLRVENVIKGKISKEKMTEMQEKVNILQSFSHHDEL</sequence>
<dbReference type="PANTHER" id="PTHR12211">
    <property type="entry name" value="ENDOPLASMIC RETICULUM PROTEIN ERP29"/>
    <property type="match status" value="1"/>
</dbReference>
<evidence type="ECO:0000313" key="6">
    <source>
        <dbReference type="EMBL" id="JAW12364.1"/>
    </source>
</evidence>
<feature type="domain" description="ERp29 N-terminal" evidence="5">
    <location>
        <begin position="21"/>
        <end position="144"/>
    </location>
</feature>
<dbReference type="InterPro" id="IPR016855">
    <property type="entry name" value="ERp29"/>
</dbReference>
<accession>A0A224XMQ3</accession>
<dbReference type="InterPro" id="IPR036356">
    <property type="entry name" value="ERp29_C_sf"/>
</dbReference>
<keyword evidence="3" id="KW-0732">Signal</keyword>
<dbReference type="Gene3D" id="3.40.30.10">
    <property type="entry name" value="Glutaredoxin"/>
    <property type="match status" value="1"/>
</dbReference>
<name>A0A224XMQ3_9HEMI</name>
<dbReference type="GO" id="GO:0005788">
    <property type="term" value="C:endoplasmic reticulum lumen"/>
    <property type="evidence" value="ECO:0007669"/>
    <property type="project" value="InterPro"/>
</dbReference>
<evidence type="ECO:0000256" key="3">
    <source>
        <dbReference type="SAM" id="SignalP"/>
    </source>
</evidence>
<reference evidence="6" key="1">
    <citation type="journal article" date="2018" name="PLoS Negl. Trop. Dis.">
        <title>An insight into the salivary gland and fat body transcriptome of Panstrongylus lignarius (Hemiptera: Heteroptera), the main vector of Chagas disease in Peru.</title>
        <authorList>
            <person name="Nevoa J.C."/>
            <person name="Mendes M.T."/>
            <person name="da Silva M.V."/>
            <person name="Soares S.C."/>
            <person name="Oliveira C.J.F."/>
            <person name="Ribeiro J.M.C."/>
        </authorList>
    </citation>
    <scope>NUCLEOTIDE SEQUENCE</scope>
</reference>
<dbReference type="EMBL" id="GFTR01004062">
    <property type="protein sequence ID" value="JAW12364.1"/>
    <property type="molecule type" value="Transcribed_RNA"/>
</dbReference>
<dbReference type="CDD" id="cd00238">
    <property type="entry name" value="ERp29c"/>
    <property type="match status" value="1"/>
</dbReference>
<feature type="domain" description="Endoplasmic reticulum resident protein 29 C-terminal" evidence="4">
    <location>
        <begin position="145"/>
        <end position="240"/>
    </location>
</feature>
<evidence type="ECO:0000259" key="5">
    <source>
        <dbReference type="Pfam" id="PF07912"/>
    </source>
</evidence>
<dbReference type="InterPro" id="IPR011679">
    <property type="entry name" value="ERp29_C"/>
</dbReference>
<dbReference type="SUPFAM" id="SSF47933">
    <property type="entry name" value="ERP29 C domain-like"/>
    <property type="match status" value="1"/>
</dbReference>